<evidence type="ECO:0000313" key="2">
    <source>
        <dbReference type="Proteomes" id="UP000221165"/>
    </source>
</evidence>
<comment type="caution">
    <text evidence="1">The sequence shown here is derived from an EMBL/GenBank/DDBJ whole genome shotgun (WGS) entry which is preliminary data.</text>
</comment>
<dbReference type="AlphaFoldDB" id="A0A2C6KU21"/>
<protein>
    <submittedName>
        <fullName evidence="1">Uncharacterized protein</fullName>
    </submittedName>
</protein>
<reference evidence="1 2" key="1">
    <citation type="journal article" date="2017" name="Int. J. Parasitol.">
        <title>The genome of the protozoan parasite Cystoisospora suis and a reverse vaccinology approach to identify vaccine candidates.</title>
        <authorList>
            <person name="Palmieri N."/>
            <person name="Shrestha A."/>
            <person name="Ruttkowski B."/>
            <person name="Beck T."/>
            <person name="Vogl C."/>
            <person name="Tomley F."/>
            <person name="Blake D.P."/>
            <person name="Joachim A."/>
        </authorList>
    </citation>
    <scope>NUCLEOTIDE SEQUENCE [LARGE SCALE GENOMIC DNA]</scope>
    <source>
        <strain evidence="1 2">Wien I</strain>
    </source>
</reference>
<dbReference type="Proteomes" id="UP000221165">
    <property type="component" value="Unassembled WGS sequence"/>
</dbReference>
<proteinExistence type="predicted"/>
<accession>A0A2C6KU21</accession>
<sequence>MALNLKQISPPLSPSHPYILYTRKHPSNLLISFLVLLSLQLNPSDMD</sequence>
<keyword evidence="2" id="KW-1185">Reference proteome</keyword>
<gene>
    <name evidence="1" type="ORF">CSUI_006537</name>
</gene>
<feature type="non-terminal residue" evidence="1">
    <location>
        <position position="47"/>
    </location>
</feature>
<name>A0A2C6KU21_9APIC</name>
<organism evidence="1 2">
    <name type="scientific">Cystoisospora suis</name>
    <dbReference type="NCBI Taxonomy" id="483139"/>
    <lineage>
        <taxon>Eukaryota</taxon>
        <taxon>Sar</taxon>
        <taxon>Alveolata</taxon>
        <taxon>Apicomplexa</taxon>
        <taxon>Conoidasida</taxon>
        <taxon>Coccidia</taxon>
        <taxon>Eucoccidiorida</taxon>
        <taxon>Eimeriorina</taxon>
        <taxon>Sarcocystidae</taxon>
        <taxon>Cystoisospora</taxon>
    </lineage>
</organism>
<dbReference type="EMBL" id="MIGC01003314">
    <property type="protein sequence ID" value="PHJ19633.1"/>
    <property type="molecule type" value="Genomic_DNA"/>
</dbReference>
<dbReference type="RefSeq" id="XP_067921331.1">
    <property type="nucleotide sequence ID" value="XM_068066693.1"/>
</dbReference>
<evidence type="ECO:0000313" key="1">
    <source>
        <dbReference type="EMBL" id="PHJ19633.1"/>
    </source>
</evidence>
<dbReference type="GeneID" id="94429904"/>
<dbReference type="VEuPathDB" id="ToxoDB:CSUI_006537"/>